<reference evidence="2 3" key="1">
    <citation type="submission" date="2018-06" db="EMBL/GenBank/DDBJ databases">
        <title>A transcriptomic atlas of mushroom development highlights an independent origin of complex multicellularity.</title>
        <authorList>
            <consortium name="DOE Joint Genome Institute"/>
            <person name="Krizsan K."/>
            <person name="Almasi E."/>
            <person name="Merenyi Z."/>
            <person name="Sahu N."/>
            <person name="Viragh M."/>
            <person name="Koszo T."/>
            <person name="Mondo S."/>
            <person name="Kiss B."/>
            <person name="Balint B."/>
            <person name="Kues U."/>
            <person name="Barry K."/>
            <person name="Hegedus J.C."/>
            <person name="Henrissat B."/>
            <person name="Johnson J."/>
            <person name="Lipzen A."/>
            <person name="Ohm R."/>
            <person name="Nagy I."/>
            <person name="Pangilinan J."/>
            <person name="Yan J."/>
            <person name="Xiong Y."/>
            <person name="Grigoriev I.V."/>
            <person name="Hibbett D.S."/>
            <person name="Nagy L.G."/>
        </authorList>
    </citation>
    <scope>NUCLEOTIDE SEQUENCE [LARGE SCALE GENOMIC DNA]</scope>
    <source>
        <strain evidence="2 3">SZMC22713</strain>
    </source>
</reference>
<keyword evidence="3" id="KW-1185">Reference proteome</keyword>
<feature type="compositionally biased region" description="Polar residues" evidence="1">
    <location>
        <begin position="66"/>
        <end position="79"/>
    </location>
</feature>
<proteinExistence type="predicted"/>
<organism evidence="2 3">
    <name type="scientific">Rickenella mellea</name>
    <dbReference type="NCBI Taxonomy" id="50990"/>
    <lineage>
        <taxon>Eukaryota</taxon>
        <taxon>Fungi</taxon>
        <taxon>Dikarya</taxon>
        <taxon>Basidiomycota</taxon>
        <taxon>Agaricomycotina</taxon>
        <taxon>Agaricomycetes</taxon>
        <taxon>Hymenochaetales</taxon>
        <taxon>Rickenellaceae</taxon>
        <taxon>Rickenella</taxon>
    </lineage>
</organism>
<gene>
    <name evidence="2" type="ORF">BD410DRAFT_799411</name>
</gene>
<evidence type="ECO:0000313" key="3">
    <source>
        <dbReference type="Proteomes" id="UP000294933"/>
    </source>
</evidence>
<name>A0A4Y7QL26_9AGAM</name>
<sequence>MGGGITGDASLQWGFIIDACQMHELFAILSHYYKIVRGNDGDSDEEEEVEVRRLPPPKIRAKVKATSANNRKSAGSSDPSPKRESALSSETETGVGPKSRKRPLDDNSEPKTDVARSSPSKKSKTCISMKDAKVLEKIMEEVMEVPEYKNDFSYHLQGLDGWGDPILAIFYIGIYNESFQDIPGVSACAGNNESSISFKFLGRLDSDLKDEAKLESKAEKFDMLRKELSLDEAGIESRMGWIISASVDD</sequence>
<feature type="compositionally biased region" description="Basic and acidic residues" evidence="1">
    <location>
        <begin position="102"/>
        <end position="114"/>
    </location>
</feature>
<dbReference type="Proteomes" id="UP000294933">
    <property type="component" value="Unassembled WGS sequence"/>
</dbReference>
<dbReference type="VEuPathDB" id="FungiDB:BD410DRAFT_799411"/>
<evidence type="ECO:0000313" key="2">
    <source>
        <dbReference type="EMBL" id="TDL28066.1"/>
    </source>
</evidence>
<accession>A0A4Y7QL26</accession>
<protein>
    <submittedName>
        <fullName evidence="2">Uncharacterized protein</fullName>
    </submittedName>
</protein>
<dbReference type="AlphaFoldDB" id="A0A4Y7QL26"/>
<dbReference type="EMBL" id="ML170158">
    <property type="protein sequence ID" value="TDL28066.1"/>
    <property type="molecule type" value="Genomic_DNA"/>
</dbReference>
<feature type="region of interest" description="Disordered" evidence="1">
    <location>
        <begin position="39"/>
        <end position="126"/>
    </location>
</feature>
<evidence type="ECO:0000256" key="1">
    <source>
        <dbReference type="SAM" id="MobiDB-lite"/>
    </source>
</evidence>